<dbReference type="Pfam" id="PF09785">
    <property type="entry name" value="Prp31_C"/>
    <property type="match status" value="1"/>
</dbReference>
<dbReference type="OMA" id="EMRRSAN"/>
<feature type="compositionally biased region" description="Acidic residues" evidence="9">
    <location>
        <begin position="1"/>
        <end position="44"/>
    </location>
</feature>
<dbReference type="PANTHER" id="PTHR13904">
    <property type="entry name" value="PRE-MRNA SPLICING FACTOR PRP31"/>
    <property type="match status" value="1"/>
</dbReference>
<proteinExistence type="inferred from homology"/>
<evidence type="ECO:0000256" key="4">
    <source>
        <dbReference type="ARBA" id="ARBA00022728"/>
    </source>
</evidence>
<dbReference type="SMART" id="SM00931">
    <property type="entry name" value="NOSIC"/>
    <property type="match status" value="1"/>
</dbReference>
<evidence type="ECO:0000313" key="12">
    <source>
        <dbReference type="Proteomes" id="UP000001429"/>
    </source>
</evidence>
<gene>
    <name evidence="11" type="ORF">CAWG_04399</name>
</gene>
<feature type="domain" description="Nop" evidence="10">
    <location>
        <begin position="273"/>
        <end position="397"/>
    </location>
</feature>
<keyword evidence="7" id="KW-0539">Nucleus</keyword>
<evidence type="ECO:0000256" key="5">
    <source>
        <dbReference type="ARBA" id="ARBA00022884"/>
    </source>
</evidence>
<name>C4YIX0_CANAW</name>
<keyword evidence="5" id="KW-0694">RNA-binding</keyword>
<keyword evidence="12" id="KW-1185">Reference proteome</keyword>
<dbReference type="GO" id="GO:0000244">
    <property type="term" value="P:spliceosomal tri-snRNP complex assembly"/>
    <property type="evidence" value="ECO:0007669"/>
    <property type="project" value="InterPro"/>
</dbReference>
<dbReference type="EMBL" id="CH672350">
    <property type="protein sequence ID" value="EEQ46055.1"/>
    <property type="molecule type" value="Genomic_DNA"/>
</dbReference>
<reference evidence="11 12" key="1">
    <citation type="journal article" date="2009" name="Nature">
        <title>Evolution of pathogenicity and sexual reproduction in eight Candida genomes.</title>
        <authorList>
            <person name="Butler G."/>
            <person name="Rasmussen M.D."/>
            <person name="Lin M.F."/>
            <person name="Santos M.A."/>
            <person name="Sakthikumar S."/>
            <person name="Munro C.A."/>
            <person name="Rheinbay E."/>
            <person name="Grabherr M."/>
            <person name="Forche A."/>
            <person name="Reedy J.L."/>
            <person name="Agrafioti I."/>
            <person name="Arnaud M.B."/>
            <person name="Bates S."/>
            <person name="Brown A.J."/>
            <person name="Brunke S."/>
            <person name="Costanzo M.C."/>
            <person name="Fitzpatrick D.A."/>
            <person name="de Groot P.W."/>
            <person name="Harris D."/>
            <person name="Hoyer L.L."/>
            <person name="Hube B."/>
            <person name="Klis F.M."/>
            <person name="Kodira C."/>
            <person name="Lennard N."/>
            <person name="Logue M.E."/>
            <person name="Martin R."/>
            <person name="Neiman A.M."/>
            <person name="Nikolaou E."/>
            <person name="Quail M.A."/>
            <person name="Quinn J."/>
            <person name="Santos M.C."/>
            <person name="Schmitzberger F.F."/>
            <person name="Sherlock G."/>
            <person name="Shah P."/>
            <person name="Silverstein K.A."/>
            <person name="Skrzypek M.S."/>
            <person name="Soll D."/>
            <person name="Staggs R."/>
            <person name="Stansfield I."/>
            <person name="Stumpf M.P."/>
            <person name="Sudbery P.E."/>
            <person name="Srikantha T."/>
            <person name="Zeng Q."/>
            <person name="Berman J."/>
            <person name="Berriman M."/>
            <person name="Heitman J."/>
            <person name="Gow N.A."/>
            <person name="Lorenz M.C."/>
            <person name="Birren B.W."/>
            <person name="Kellis M."/>
            <person name="Cuomo C.A."/>
        </authorList>
    </citation>
    <scope>NUCLEOTIDE SEQUENCE [LARGE SCALE GENOMIC DNA]</scope>
    <source>
        <strain evidence="11 12">WO-1</strain>
    </source>
</reference>
<dbReference type="InterPro" id="IPR027105">
    <property type="entry name" value="Prp31"/>
</dbReference>
<dbReference type="InterPro" id="IPR019175">
    <property type="entry name" value="Prp31_C"/>
</dbReference>
<dbReference type="PaxDb" id="5476-C4YIX0"/>
<evidence type="ECO:0000256" key="7">
    <source>
        <dbReference type="ARBA" id="ARBA00023242"/>
    </source>
</evidence>
<dbReference type="PANTHER" id="PTHR13904:SF0">
    <property type="entry name" value="U4_U6 SMALL NUCLEAR RIBONUCLEOPROTEIN PRP31"/>
    <property type="match status" value="1"/>
</dbReference>
<dbReference type="OrthoDB" id="4771285at2759"/>
<evidence type="ECO:0000256" key="6">
    <source>
        <dbReference type="ARBA" id="ARBA00023187"/>
    </source>
</evidence>
<keyword evidence="4" id="KW-0747">Spliceosome</keyword>
<organism evidence="11 12">
    <name type="scientific">Candida albicans (strain WO-1)</name>
    <name type="common">Yeast</name>
    <dbReference type="NCBI Taxonomy" id="294748"/>
    <lineage>
        <taxon>Eukaryota</taxon>
        <taxon>Fungi</taxon>
        <taxon>Dikarya</taxon>
        <taxon>Ascomycota</taxon>
        <taxon>Saccharomycotina</taxon>
        <taxon>Pichiomycetes</taxon>
        <taxon>Debaryomycetaceae</taxon>
        <taxon>Candida/Lodderomyces clade</taxon>
        <taxon>Candida</taxon>
    </lineage>
</organism>
<dbReference type="GO" id="GO:0005687">
    <property type="term" value="C:U4 snRNP"/>
    <property type="evidence" value="ECO:0007669"/>
    <property type="project" value="TreeGrafter"/>
</dbReference>
<dbReference type="InterPro" id="IPR012976">
    <property type="entry name" value="NOSIC"/>
</dbReference>
<dbReference type="HOGENOM" id="CLU_026337_3_1_1"/>
<dbReference type="AlphaFoldDB" id="C4YIX0"/>
<dbReference type="Gene3D" id="1.10.246.90">
    <property type="entry name" value="Nop domain"/>
    <property type="match status" value="1"/>
</dbReference>
<sequence length="572" mass="64398">MTDYEQELLDDLDSSNDEQEELEQTDNPQEEEEDGDGDGDEDGSMDFNIQLQQLIESNSSNIINEFDKLDIETINDEDLIKLSKIYPLIPQLKQKIIQYSNEQELDYLELITSTTSTNSSFSSSSTSIYDNYGENSQEYKFILLINELSTIINNEIERFHTLIKLKYNLIFPELESLIINKIDYIKLIKIFKQDLSNIKSYESQMKLIIDNEKVLVIIMAALQQQVSTNTNSTISLLSNQIINKILIVIDIIEQLNDLLQLLSKFISDKLAKFAPNVSAIVGPITTSQLLIATGSLKNLALTPSCNIASLGIRDLSTKKKTTTPRNSNSKNVRQTGYIYHSELVKYIPIDIIRSVMRIISGKIVLAARIDLSKSNPNGELGETYKQEILTKIDKLLTPPQQSIDKSLPKPIEMKSKKRAGRKYQKLRAKFEMSELRKAQNKLQFGKQEDTIMNGLGEEIGLGMIKSGGGGGNGVSISSGRIRKLPTTTTTTKGAKSNLNLSKNMMNRLNEKKEINPIKAFDEFNLESFFKPEKTINTTAKTNTNTNTNISADNNSNKSINSNKWLNGFTNKK</sequence>
<protein>
    <recommendedName>
        <fullName evidence="10">Nop domain-containing protein</fullName>
    </recommendedName>
</protein>
<dbReference type="PROSITE" id="PS51358">
    <property type="entry name" value="NOP"/>
    <property type="match status" value="1"/>
</dbReference>
<dbReference type="Proteomes" id="UP000001429">
    <property type="component" value="Chromosome 2"/>
</dbReference>
<keyword evidence="6" id="KW-0508">mRNA splicing</keyword>
<feature type="region of interest" description="Disordered" evidence="9">
    <location>
        <begin position="1"/>
        <end position="45"/>
    </location>
</feature>
<evidence type="ECO:0000259" key="10">
    <source>
        <dbReference type="PROSITE" id="PS51358"/>
    </source>
</evidence>
<evidence type="ECO:0000313" key="11">
    <source>
        <dbReference type="EMBL" id="EEQ46055.1"/>
    </source>
</evidence>
<evidence type="ECO:0000256" key="8">
    <source>
        <dbReference type="ARBA" id="ARBA00023274"/>
    </source>
</evidence>
<dbReference type="GO" id="GO:0003723">
    <property type="term" value="F:RNA binding"/>
    <property type="evidence" value="ECO:0007669"/>
    <property type="project" value="UniProtKB-KW"/>
</dbReference>
<accession>C4YIX0</accession>
<evidence type="ECO:0000256" key="3">
    <source>
        <dbReference type="ARBA" id="ARBA00022664"/>
    </source>
</evidence>
<dbReference type="InterPro" id="IPR042239">
    <property type="entry name" value="Nop_C"/>
</dbReference>
<dbReference type="VEuPathDB" id="FungiDB:CAWG_04399"/>
<dbReference type="InterPro" id="IPR002687">
    <property type="entry name" value="Nop_dom"/>
</dbReference>
<comment type="subcellular location">
    <subcellularLocation>
        <location evidence="1">Nucleus</location>
    </subcellularLocation>
</comment>
<evidence type="ECO:0000256" key="9">
    <source>
        <dbReference type="SAM" id="MobiDB-lite"/>
    </source>
</evidence>
<keyword evidence="3" id="KW-0507">mRNA processing</keyword>
<evidence type="ECO:0000256" key="1">
    <source>
        <dbReference type="ARBA" id="ARBA00004123"/>
    </source>
</evidence>
<dbReference type="InterPro" id="IPR036070">
    <property type="entry name" value="Nop_dom_sf"/>
</dbReference>
<dbReference type="Gene3D" id="1.10.287.4070">
    <property type="match status" value="1"/>
</dbReference>
<evidence type="ECO:0000256" key="2">
    <source>
        <dbReference type="ARBA" id="ARBA00005572"/>
    </source>
</evidence>
<keyword evidence="8" id="KW-0687">Ribonucleoprotein</keyword>
<dbReference type="GO" id="GO:0071011">
    <property type="term" value="C:precatalytic spliceosome"/>
    <property type="evidence" value="ECO:0007669"/>
    <property type="project" value="TreeGrafter"/>
</dbReference>
<dbReference type="GO" id="GO:0046540">
    <property type="term" value="C:U4/U6 x U5 tri-snRNP complex"/>
    <property type="evidence" value="ECO:0007669"/>
    <property type="project" value="InterPro"/>
</dbReference>
<dbReference type="Pfam" id="PF01798">
    <property type="entry name" value="Nop"/>
    <property type="match status" value="1"/>
</dbReference>
<comment type="similarity">
    <text evidence="2">Belongs to the PRP31 family.</text>
</comment>
<dbReference type="SUPFAM" id="SSF89124">
    <property type="entry name" value="Nop domain"/>
    <property type="match status" value="1"/>
</dbReference>